<dbReference type="Gene3D" id="3.40.50.720">
    <property type="entry name" value="NAD(P)-binding Rossmann-like Domain"/>
    <property type="match status" value="1"/>
</dbReference>
<comment type="caution">
    <text evidence="3">The sequence shown here is derived from an EMBL/GenBank/DDBJ whole genome shotgun (WGS) entry which is preliminary data.</text>
</comment>
<dbReference type="InterPro" id="IPR036291">
    <property type="entry name" value="NAD(P)-bd_dom_sf"/>
</dbReference>
<evidence type="ECO:0000313" key="4">
    <source>
        <dbReference type="Proteomes" id="UP000288002"/>
    </source>
</evidence>
<dbReference type="SUPFAM" id="SSF50129">
    <property type="entry name" value="GroES-like"/>
    <property type="match status" value="1"/>
</dbReference>
<protein>
    <submittedName>
        <fullName evidence="3">NADPH:quinone reductase</fullName>
    </submittedName>
</protein>
<dbReference type="AlphaFoldDB" id="A0AA94JGT3"/>
<name>A0AA94JGT3_9PSED</name>
<dbReference type="RefSeq" id="WP_127651408.1">
    <property type="nucleotide sequence ID" value="NZ_MKWS01000016.1"/>
</dbReference>
<gene>
    <name evidence="3" type="ORF">A9HBioS_4272</name>
</gene>
<dbReference type="SUPFAM" id="SSF51735">
    <property type="entry name" value="NAD(P)-binding Rossmann-fold domains"/>
    <property type="match status" value="1"/>
</dbReference>
<dbReference type="InterPro" id="IPR013154">
    <property type="entry name" value="ADH-like_N"/>
</dbReference>
<feature type="domain" description="Enoyl reductase (ER)" evidence="2">
    <location>
        <begin position="12"/>
        <end position="329"/>
    </location>
</feature>
<dbReference type="Gene3D" id="3.90.180.10">
    <property type="entry name" value="Medium-chain alcohol dehydrogenases, catalytic domain"/>
    <property type="match status" value="1"/>
</dbReference>
<dbReference type="EMBL" id="MKWS01000016">
    <property type="protein sequence ID" value="RVD75720.1"/>
    <property type="molecule type" value="Genomic_DNA"/>
</dbReference>
<dbReference type="InterPro" id="IPR020843">
    <property type="entry name" value="ER"/>
</dbReference>
<accession>A0AA94JGT3</accession>
<dbReference type="Pfam" id="PF08240">
    <property type="entry name" value="ADH_N"/>
    <property type="match status" value="1"/>
</dbReference>
<dbReference type="PANTHER" id="PTHR44154:SF1">
    <property type="entry name" value="QUINONE OXIDOREDUCTASE"/>
    <property type="match status" value="1"/>
</dbReference>
<evidence type="ECO:0000256" key="1">
    <source>
        <dbReference type="ARBA" id="ARBA00022857"/>
    </source>
</evidence>
<organism evidence="3 4">
    <name type="scientific">Pseudomonas koreensis</name>
    <dbReference type="NCBI Taxonomy" id="198620"/>
    <lineage>
        <taxon>Bacteria</taxon>
        <taxon>Pseudomonadati</taxon>
        <taxon>Pseudomonadota</taxon>
        <taxon>Gammaproteobacteria</taxon>
        <taxon>Pseudomonadales</taxon>
        <taxon>Pseudomonadaceae</taxon>
        <taxon>Pseudomonas</taxon>
    </lineage>
</organism>
<evidence type="ECO:0000313" key="3">
    <source>
        <dbReference type="EMBL" id="RVD75720.1"/>
    </source>
</evidence>
<sequence length="332" mass="34915">MSQSTIRALILEDYANNAFREAQIERPVPQANEVLVRIVASGVNPIDYKIRTGHAPYAMPELPAILGTDMAGVIEAVGANVSHLSVGDEVFGMVGGVRGLPGSLAEYLAVDADLVALKPKNLGFREAAAVPLVFLTAWEGLVDRAHVQAGQKVLVHGGAGGVGHMAVQIATALGAEVFATVSPGKRAIVESYGATAIDYKNVSVEQYVSQFTDGKGFDVIYDTVGGKSLDDSFAAIRLYGHVTSCAAFGTHNLATGSLRSATLSGIFVLLPMLTGVGRKHHAQILGYATRLIEEGKVKPLMHAEHFSLSQARQAHDAVQHGTAIGKVVIDVA</sequence>
<dbReference type="PANTHER" id="PTHR44154">
    <property type="entry name" value="QUINONE OXIDOREDUCTASE"/>
    <property type="match status" value="1"/>
</dbReference>
<dbReference type="SMART" id="SM00829">
    <property type="entry name" value="PKS_ER"/>
    <property type="match status" value="1"/>
</dbReference>
<dbReference type="InterPro" id="IPR011032">
    <property type="entry name" value="GroES-like_sf"/>
</dbReference>
<evidence type="ECO:0000259" key="2">
    <source>
        <dbReference type="SMART" id="SM00829"/>
    </source>
</evidence>
<dbReference type="Pfam" id="PF13602">
    <property type="entry name" value="ADH_zinc_N_2"/>
    <property type="match status" value="1"/>
</dbReference>
<dbReference type="InterPro" id="IPR051603">
    <property type="entry name" value="Zinc-ADH_QOR/CCCR"/>
</dbReference>
<keyword evidence="1" id="KW-0521">NADP</keyword>
<dbReference type="Proteomes" id="UP000288002">
    <property type="component" value="Unassembled WGS sequence"/>
</dbReference>
<dbReference type="GO" id="GO:0016491">
    <property type="term" value="F:oxidoreductase activity"/>
    <property type="evidence" value="ECO:0007669"/>
    <property type="project" value="InterPro"/>
</dbReference>
<dbReference type="CDD" id="cd08272">
    <property type="entry name" value="MDR6"/>
    <property type="match status" value="1"/>
</dbReference>
<reference evidence="3 4" key="1">
    <citation type="submission" date="2016-10" db="EMBL/GenBank/DDBJ databases">
        <title>Search of new enzymes for the oxidation of sulfur compounds.</title>
        <authorList>
            <person name="Novo A."/>
            <person name="Moreira I.S."/>
            <person name="Castro P.M."/>
        </authorList>
    </citation>
    <scope>NUCLEOTIDE SEQUENCE [LARGE SCALE GENOMIC DNA]</scope>
    <source>
        <strain evidence="3 4">A9</strain>
    </source>
</reference>
<proteinExistence type="predicted"/>